<proteinExistence type="inferred from homology"/>
<gene>
    <name evidence="6" type="ORF">DYI23_12905</name>
</gene>
<evidence type="ECO:0000259" key="5">
    <source>
        <dbReference type="PROSITE" id="PS50931"/>
    </source>
</evidence>
<sequence>MLNATWLETFVTLAEEASLTRTAARLNMTQPGVSQHLAKLEAAVGVPLVQRIGKTIVLTDAGNALRDHARARQAEEQALLERIGEDRPDVGAVGIGASGSFATVLYRRLLPHLVAARELIVTLEAAPQSRVIEAVAAGRLDLGVVSRDPRQTRLDAEKIGVENLCLALPSGARSTTPALEELQEMGFVDHPDGAAYAEMVMPENFDGFQSAQALRRRGFVNQIGQIPALVAAGAGYTILPRSGIDGFSGSASLQIAALRHPVHQELWLIRRAGRLLPTRCLWAMAEIRSLAEELHAPSA</sequence>
<comment type="caution">
    <text evidence="6">The sequence shown here is derived from an EMBL/GenBank/DDBJ whole genome shotgun (WGS) entry which is preliminary data.</text>
</comment>
<dbReference type="PANTHER" id="PTHR30126:SF99">
    <property type="entry name" value="TRANSCRIPTIONAL REGULATOR LYSR FAMILY"/>
    <property type="match status" value="1"/>
</dbReference>
<dbReference type="Proteomes" id="UP000705379">
    <property type="component" value="Unassembled WGS sequence"/>
</dbReference>
<keyword evidence="3" id="KW-0238">DNA-binding</keyword>
<evidence type="ECO:0000256" key="2">
    <source>
        <dbReference type="ARBA" id="ARBA00023015"/>
    </source>
</evidence>
<evidence type="ECO:0000256" key="4">
    <source>
        <dbReference type="ARBA" id="ARBA00023163"/>
    </source>
</evidence>
<dbReference type="PRINTS" id="PR00039">
    <property type="entry name" value="HTHLYSR"/>
</dbReference>
<dbReference type="SUPFAM" id="SSF46785">
    <property type="entry name" value="Winged helix' DNA-binding domain"/>
    <property type="match status" value="1"/>
</dbReference>
<comment type="similarity">
    <text evidence="1">Belongs to the LysR transcriptional regulatory family.</text>
</comment>
<dbReference type="SUPFAM" id="SSF53850">
    <property type="entry name" value="Periplasmic binding protein-like II"/>
    <property type="match status" value="1"/>
</dbReference>
<dbReference type="Pfam" id="PF00126">
    <property type="entry name" value="HTH_1"/>
    <property type="match status" value="1"/>
</dbReference>
<organism evidence="6 7">
    <name type="scientific">Roseibium polysiphoniae</name>
    <dbReference type="NCBI Taxonomy" id="2571221"/>
    <lineage>
        <taxon>Bacteria</taxon>
        <taxon>Pseudomonadati</taxon>
        <taxon>Pseudomonadota</taxon>
        <taxon>Alphaproteobacteria</taxon>
        <taxon>Hyphomicrobiales</taxon>
        <taxon>Stappiaceae</taxon>
        <taxon>Roseibium</taxon>
    </lineage>
</organism>
<reference evidence="6" key="1">
    <citation type="submission" date="2018-08" db="EMBL/GenBank/DDBJ databases">
        <authorList>
            <person name="Jin W."/>
            <person name="Wang H."/>
            <person name="Yang Y."/>
            <person name="Li M."/>
            <person name="Liu J."/>
        </authorList>
    </citation>
    <scope>NUCLEOTIDE SEQUENCE</scope>
    <source>
        <strain evidence="6">AESS21</strain>
    </source>
</reference>
<dbReference type="CDD" id="cd05466">
    <property type="entry name" value="PBP2_LTTR_substrate"/>
    <property type="match status" value="1"/>
</dbReference>
<dbReference type="InterPro" id="IPR005119">
    <property type="entry name" value="LysR_subst-bd"/>
</dbReference>
<protein>
    <submittedName>
        <fullName evidence="6">LysR family transcriptional regulator</fullName>
    </submittedName>
</protein>
<dbReference type="AlphaFoldDB" id="A0A944CE23"/>
<name>A0A944CE23_9HYPH</name>
<accession>A0A944CE23</accession>
<evidence type="ECO:0000256" key="3">
    <source>
        <dbReference type="ARBA" id="ARBA00023125"/>
    </source>
</evidence>
<dbReference type="InterPro" id="IPR000847">
    <property type="entry name" value="LysR_HTH_N"/>
</dbReference>
<dbReference type="Pfam" id="PF03466">
    <property type="entry name" value="LysR_substrate"/>
    <property type="match status" value="1"/>
</dbReference>
<dbReference type="InterPro" id="IPR036388">
    <property type="entry name" value="WH-like_DNA-bd_sf"/>
</dbReference>
<evidence type="ECO:0000313" key="7">
    <source>
        <dbReference type="Proteomes" id="UP000705379"/>
    </source>
</evidence>
<dbReference type="EMBL" id="QTKU01000003">
    <property type="protein sequence ID" value="MBS8261118.1"/>
    <property type="molecule type" value="Genomic_DNA"/>
</dbReference>
<dbReference type="InterPro" id="IPR036390">
    <property type="entry name" value="WH_DNA-bd_sf"/>
</dbReference>
<dbReference type="GO" id="GO:0000976">
    <property type="term" value="F:transcription cis-regulatory region binding"/>
    <property type="evidence" value="ECO:0007669"/>
    <property type="project" value="TreeGrafter"/>
</dbReference>
<dbReference type="Gene3D" id="1.10.10.10">
    <property type="entry name" value="Winged helix-like DNA-binding domain superfamily/Winged helix DNA-binding domain"/>
    <property type="match status" value="1"/>
</dbReference>
<keyword evidence="2" id="KW-0805">Transcription regulation</keyword>
<dbReference type="Gene3D" id="3.40.190.10">
    <property type="entry name" value="Periplasmic binding protein-like II"/>
    <property type="match status" value="2"/>
</dbReference>
<feature type="domain" description="HTH lysR-type" evidence="5">
    <location>
        <begin position="2"/>
        <end position="59"/>
    </location>
</feature>
<keyword evidence="4" id="KW-0804">Transcription</keyword>
<dbReference type="PANTHER" id="PTHR30126">
    <property type="entry name" value="HTH-TYPE TRANSCRIPTIONAL REGULATOR"/>
    <property type="match status" value="1"/>
</dbReference>
<dbReference type="GO" id="GO:0003700">
    <property type="term" value="F:DNA-binding transcription factor activity"/>
    <property type="evidence" value="ECO:0007669"/>
    <property type="project" value="InterPro"/>
</dbReference>
<reference evidence="6" key="2">
    <citation type="journal article" date="2021" name="Microorganisms">
        <title>Bacterial Dimethylsulfoniopropionate Biosynthesis in the East China Sea.</title>
        <authorList>
            <person name="Liu J."/>
            <person name="Zhang Y."/>
            <person name="Liu J."/>
            <person name="Zhong H."/>
            <person name="Williams B.T."/>
            <person name="Zheng Y."/>
            <person name="Curson A.R.J."/>
            <person name="Sun C."/>
            <person name="Sun H."/>
            <person name="Song D."/>
            <person name="Wagner Mackenzie B."/>
            <person name="Bermejo Martinez A."/>
            <person name="Todd J.D."/>
            <person name="Zhang X.H."/>
        </authorList>
    </citation>
    <scope>NUCLEOTIDE SEQUENCE</scope>
    <source>
        <strain evidence="6">AESS21</strain>
    </source>
</reference>
<evidence type="ECO:0000256" key="1">
    <source>
        <dbReference type="ARBA" id="ARBA00009437"/>
    </source>
</evidence>
<dbReference type="PROSITE" id="PS50931">
    <property type="entry name" value="HTH_LYSR"/>
    <property type="match status" value="1"/>
</dbReference>
<evidence type="ECO:0000313" key="6">
    <source>
        <dbReference type="EMBL" id="MBS8261118.1"/>
    </source>
</evidence>
<dbReference type="RefSeq" id="WP_213216572.1">
    <property type="nucleotide sequence ID" value="NZ_QTKU01000003.1"/>
</dbReference>